<dbReference type="SUPFAM" id="SSF51735">
    <property type="entry name" value="NAD(P)-binding Rossmann-fold domains"/>
    <property type="match status" value="1"/>
</dbReference>
<dbReference type="SUPFAM" id="SSF55347">
    <property type="entry name" value="Glyceraldehyde-3-phosphate dehydrogenase-like, C-terminal domain"/>
    <property type="match status" value="1"/>
</dbReference>
<dbReference type="Proteomes" id="UP000273643">
    <property type="component" value="Unassembled WGS sequence"/>
</dbReference>
<dbReference type="EMBL" id="RJUK01000001">
    <property type="protein sequence ID" value="ROQ20925.1"/>
    <property type="molecule type" value="Genomic_DNA"/>
</dbReference>
<proteinExistence type="predicted"/>
<dbReference type="InterPro" id="IPR055170">
    <property type="entry name" value="GFO_IDH_MocA-like_dom"/>
</dbReference>
<evidence type="ECO:0000313" key="3">
    <source>
        <dbReference type="EMBL" id="ROQ20925.1"/>
    </source>
</evidence>
<dbReference type="InterPro" id="IPR052515">
    <property type="entry name" value="Gfo/Idh/MocA_Oxidoreductase"/>
</dbReference>
<dbReference type="PANTHER" id="PTHR43249:SF1">
    <property type="entry name" value="D-GLUCOSIDE 3-DEHYDROGENASE"/>
    <property type="match status" value="1"/>
</dbReference>
<keyword evidence="4" id="KW-1185">Reference proteome</keyword>
<dbReference type="InterPro" id="IPR036291">
    <property type="entry name" value="NAD(P)-bd_dom_sf"/>
</dbReference>
<evidence type="ECO:0000313" key="4">
    <source>
        <dbReference type="Proteomes" id="UP000273643"/>
    </source>
</evidence>
<dbReference type="Gene3D" id="3.40.50.720">
    <property type="entry name" value="NAD(P)-binding Rossmann-like Domain"/>
    <property type="match status" value="1"/>
</dbReference>
<dbReference type="PANTHER" id="PTHR43249">
    <property type="entry name" value="UDP-N-ACETYL-2-AMINO-2-DEOXY-D-GLUCURONATE OXIDASE"/>
    <property type="match status" value="1"/>
</dbReference>
<sequence length="325" mass="34744">MRYVVVGTGNISNTYINALTERPGSELVGAVSRSGRPLSAAPELPVWPSIDAVDADFDAVILATPNGLHHQGAIDAAARGKHVLTEKPLDISIEAMDRMTDACNRAGVVLAVCYQRRTRPDNQAIKALMAQSAFGRIYAVDLAAKFYRDQAYYDSGDYRGGLALDGGGPFMQQACHNLDIYTWLFGLPGQVVSMLGTFAHDIEAEDHGAALMRHEDGMIGTVVASTAARPGFAARMEVHAERGSFTLTDDVVTQWVVDGVDNPSAPGDHYQHDGATSAAVTDTTAHQAIIEDFEAAVRDGREPLAGATSARLTTELILSIYQNAV</sequence>
<feature type="domain" description="Gfo/Idh/MocA-like oxidoreductase N-terminal" evidence="1">
    <location>
        <begin position="1"/>
        <end position="112"/>
    </location>
</feature>
<dbReference type="Pfam" id="PF01408">
    <property type="entry name" value="GFO_IDH_MocA"/>
    <property type="match status" value="1"/>
</dbReference>
<evidence type="ECO:0000259" key="1">
    <source>
        <dbReference type="Pfam" id="PF01408"/>
    </source>
</evidence>
<name>A0A3N1NXI9_9GAMM</name>
<comment type="caution">
    <text evidence="3">The sequence shown here is derived from an EMBL/GenBank/DDBJ whole genome shotgun (WGS) entry which is preliminary data.</text>
</comment>
<dbReference type="GO" id="GO:0000166">
    <property type="term" value="F:nucleotide binding"/>
    <property type="evidence" value="ECO:0007669"/>
    <property type="project" value="InterPro"/>
</dbReference>
<evidence type="ECO:0000259" key="2">
    <source>
        <dbReference type="Pfam" id="PF22725"/>
    </source>
</evidence>
<accession>A0A3N1NXI9</accession>
<dbReference type="Gene3D" id="3.30.360.10">
    <property type="entry name" value="Dihydrodipicolinate Reductase, domain 2"/>
    <property type="match status" value="1"/>
</dbReference>
<dbReference type="Pfam" id="PF22725">
    <property type="entry name" value="GFO_IDH_MocA_C3"/>
    <property type="match status" value="1"/>
</dbReference>
<dbReference type="InterPro" id="IPR000683">
    <property type="entry name" value="Gfo/Idh/MocA-like_OxRdtase_N"/>
</dbReference>
<organism evidence="3 4">
    <name type="scientific">Marinimicrobium koreense</name>
    <dbReference type="NCBI Taxonomy" id="306545"/>
    <lineage>
        <taxon>Bacteria</taxon>
        <taxon>Pseudomonadati</taxon>
        <taxon>Pseudomonadota</taxon>
        <taxon>Gammaproteobacteria</taxon>
        <taxon>Cellvibrionales</taxon>
        <taxon>Cellvibrionaceae</taxon>
        <taxon>Marinimicrobium</taxon>
    </lineage>
</organism>
<protein>
    <submittedName>
        <fullName evidence="3">Putative dehydrogenase</fullName>
    </submittedName>
</protein>
<reference evidence="3 4" key="1">
    <citation type="submission" date="2018-11" db="EMBL/GenBank/DDBJ databases">
        <title>Genomic Encyclopedia of Type Strains, Phase IV (KMG-IV): sequencing the most valuable type-strain genomes for metagenomic binning, comparative biology and taxonomic classification.</title>
        <authorList>
            <person name="Goeker M."/>
        </authorList>
    </citation>
    <scope>NUCLEOTIDE SEQUENCE [LARGE SCALE GENOMIC DNA]</scope>
    <source>
        <strain evidence="3 4">DSM 16974</strain>
    </source>
</reference>
<feature type="domain" description="GFO/IDH/MocA-like oxidoreductase" evidence="2">
    <location>
        <begin position="123"/>
        <end position="245"/>
    </location>
</feature>
<gene>
    <name evidence="3" type="ORF">EDC38_1543</name>
</gene>
<dbReference type="AlphaFoldDB" id="A0A3N1NXI9"/>